<evidence type="ECO:0000256" key="4">
    <source>
        <dbReference type="ARBA" id="ARBA00022917"/>
    </source>
</evidence>
<reference evidence="7 8" key="1">
    <citation type="submission" date="2008-04" db="EMBL/GenBank/DDBJ databases">
        <title>Complete sequence of chromosome of Natranaerobius thermophilus JW/NM-WN-LF.</title>
        <authorList>
            <consortium name="US DOE Joint Genome Institute"/>
            <person name="Copeland A."/>
            <person name="Lucas S."/>
            <person name="Lapidus A."/>
            <person name="Glavina del Rio T."/>
            <person name="Dalin E."/>
            <person name="Tice H."/>
            <person name="Bruce D."/>
            <person name="Goodwin L."/>
            <person name="Pitluck S."/>
            <person name="Chertkov O."/>
            <person name="Brettin T."/>
            <person name="Detter J.C."/>
            <person name="Han C."/>
            <person name="Kuske C.R."/>
            <person name="Schmutz J."/>
            <person name="Larimer F."/>
            <person name="Land M."/>
            <person name="Hauser L."/>
            <person name="Kyrpides N."/>
            <person name="Lykidis A."/>
            <person name="Mesbah N.M."/>
            <person name="Wiegel J."/>
        </authorList>
    </citation>
    <scope>NUCLEOTIDE SEQUENCE [LARGE SCALE GENOMIC DNA]</scope>
    <source>
        <strain evidence="8">ATCC BAA-1301 / DSM 18059 / JW/NM-WN-LF</strain>
    </source>
</reference>
<reference evidence="7 8" key="2">
    <citation type="journal article" date="2011" name="J. Bacteriol.">
        <title>Complete genome sequence of the anaerobic, halophilic alkalithermophile Natranaerobius thermophilus JW/NM-WN-LF.</title>
        <authorList>
            <person name="Zhao B."/>
            <person name="Mesbah N.M."/>
            <person name="Dalin E."/>
            <person name="Goodwin L."/>
            <person name="Nolan M."/>
            <person name="Pitluck S."/>
            <person name="Chertkov O."/>
            <person name="Brettin T.S."/>
            <person name="Han J."/>
            <person name="Larimer F.W."/>
            <person name="Land M.L."/>
            <person name="Hauser L."/>
            <person name="Kyrpides N."/>
            <person name="Wiegel J."/>
        </authorList>
    </citation>
    <scope>NUCLEOTIDE SEQUENCE [LARGE SCALE GENOMIC DNA]</scope>
    <source>
        <strain evidence="8">ATCC BAA-1301 / DSM 18059 / JW/NM-WN-LF</strain>
    </source>
</reference>
<evidence type="ECO:0000256" key="2">
    <source>
        <dbReference type="ARBA" id="ARBA00022730"/>
    </source>
</evidence>
<evidence type="ECO:0000256" key="1">
    <source>
        <dbReference type="ARBA" id="ARBA00022555"/>
    </source>
</evidence>
<dbReference type="RefSeq" id="WP_012447783.1">
    <property type="nucleotide sequence ID" value="NC_010718.1"/>
</dbReference>
<dbReference type="InterPro" id="IPR051608">
    <property type="entry name" value="RQC_Subunit_NEMF"/>
</dbReference>
<evidence type="ECO:0000256" key="5">
    <source>
        <dbReference type="HAMAP-Rule" id="MF_00844"/>
    </source>
</evidence>
<dbReference type="Pfam" id="PF05833">
    <property type="entry name" value="NFACT_N"/>
    <property type="match status" value="1"/>
</dbReference>
<organism evidence="7 8">
    <name type="scientific">Natranaerobius thermophilus (strain ATCC BAA-1301 / DSM 18059 / JW/NM-WN-LF)</name>
    <dbReference type="NCBI Taxonomy" id="457570"/>
    <lineage>
        <taxon>Bacteria</taxon>
        <taxon>Bacillati</taxon>
        <taxon>Bacillota</taxon>
        <taxon>Clostridia</taxon>
        <taxon>Natranaerobiales</taxon>
        <taxon>Natranaerobiaceae</taxon>
        <taxon>Natranaerobius</taxon>
    </lineage>
</organism>
<dbReference type="GO" id="GO:1990112">
    <property type="term" value="C:RQC complex"/>
    <property type="evidence" value="ECO:0007669"/>
    <property type="project" value="TreeGrafter"/>
</dbReference>
<dbReference type="Pfam" id="PF05670">
    <property type="entry name" value="NFACT-R_1"/>
    <property type="match status" value="1"/>
</dbReference>
<name>B2A2J3_NATTJ</name>
<accession>B2A2J3</accession>
<keyword evidence="2 5" id="KW-0699">rRNA-binding</keyword>
<keyword evidence="4 5" id="KW-0648">Protein biosynthesis</keyword>
<protein>
    <recommendedName>
        <fullName evidence="5">Rqc2 homolog RqcH</fullName>
        <shortName evidence="5">RqcH</shortName>
    </recommendedName>
</protein>
<dbReference type="eggNOG" id="COG1293">
    <property type="taxonomic scope" value="Bacteria"/>
</dbReference>
<dbReference type="InParanoid" id="B2A2J3"/>
<dbReference type="GO" id="GO:0019843">
    <property type="term" value="F:rRNA binding"/>
    <property type="evidence" value="ECO:0007669"/>
    <property type="project" value="UniProtKB-UniRule"/>
</dbReference>
<dbReference type="OrthoDB" id="9766163at2"/>
<dbReference type="STRING" id="457570.Nther_1325"/>
<gene>
    <name evidence="5" type="primary">rqcH</name>
    <name evidence="7" type="ordered locus">Nther_1325</name>
</gene>
<feature type="domain" description="NFACT RNA-binding" evidence="6">
    <location>
        <begin position="462"/>
        <end position="557"/>
    </location>
</feature>
<evidence type="ECO:0000256" key="3">
    <source>
        <dbReference type="ARBA" id="ARBA00022884"/>
    </source>
</evidence>
<dbReference type="GO" id="GO:0072344">
    <property type="term" value="P:rescue of stalled ribosome"/>
    <property type="evidence" value="ECO:0007669"/>
    <property type="project" value="UniProtKB-UniRule"/>
</dbReference>
<dbReference type="InterPro" id="IPR043682">
    <property type="entry name" value="RqcH_bacterial"/>
</dbReference>
<dbReference type="KEGG" id="nth:Nther_1325"/>
<dbReference type="HOGENOM" id="CLU_022481_2_1_9"/>
<keyword evidence="1 5" id="KW-0820">tRNA-binding</keyword>
<evidence type="ECO:0000313" key="8">
    <source>
        <dbReference type="Proteomes" id="UP000001683"/>
    </source>
</evidence>
<keyword evidence="8" id="KW-1185">Reference proteome</keyword>
<evidence type="ECO:0000259" key="6">
    <source>
        <dbReference type="Pfam" id="PF05670"/>
    </source>
</evidence>
<dbReference type="InterPro" id="IPR008532">
    <property type="entry name" value="NFACT_RNA-bd"/>
</dbReference>
<proteinExistence type="inferred from homology"/>
<dbReference type="FunCoup" id="B2A2J3">
    <property type="interactions" value="151"/>
</dbReference>
<keyword evidence="3 5" id="KW-0694">RNA-binding</keyword>
<dbReference type="GO" id="GO:0000049">
    <property type="term" value="F:tRNA binding"/>
    <property type="evidence" value="ECO:0007669"/>
    <property type="project" value="UniProtKB-UniRule"/>
</dbReference>
<feature type="coiled-coil region" evidence="5">
    <location>
        <begin position="391"/>
        <end position="441"/>
    </location>
</feature>
<comment type="function">
    <text evidence="5">Key component of the ribosome quality control system (RQC), a ribosome-associated complex that mediates the extraction of incompletely synthesized nascent chains from stalled ribosomes and their subsequent degradation. RqcH recruits Ala-charged tRNA, and with RqcP directs the elongation of stalled nascent chains on 50S ribosomal subunits, leading to non-templated C-terminal alanine extensions (Ala tail). The Ala tail promotes nascent chain degradation. May add between 1 and at least 8 Ala residues. Binds to stalled 50S ribosomal subunits.</text>
</comment>
<evidence type="ECO:0000313" key="7">
    <source>
        <dbReference type="EMBL" id="ACB84908.1"/>
    </source>
</evidence>
<dbReference type="HAMAP" id="MF_00844_B">
    <property type="entry name" value="RqcH_B"/>
    <property type="match status" value="1"/>
</dbReference>
<comment type="subunit">
    <text evidence="5">Associates with stalled 50S ribosomal subunits. Binds to RqcP.</text>
</comment>
<dbReference type="GO" id="GO:0043023">
    <property type="term" value="F:ribosomal large subunit binding"/>
    <property type="evidence" value="ECO:0007669"/>
    <property type="project" value="UniProtKB-UniRule"/>
</dbReference>
<dbReference type="EMBL" id="CP001034">
    <property type="protein sequence ID" value="ACB84908.1"/>
    <property type="molecule type" value="Genomic_DNA"/>
</dbReference>
<dbReference type="Proteomes" id="UP000001683">
    <property type="component" value="Chromosome"/>
</dbReference>
<dbReference type="AlphaFoldDB" id="B2A2J3"/>
<dbReference type="PANTHER" id="PTHR15239">
    <property type="entry name" value="NUCLEAR EXPORT MEDIATOR FACTOR NEMF"/>
    <property type="match status" value="1"/>
</dbReference>
<dbReference type="PANTHER" id="PTHR15239:SF6">
    <property type="entry name" value="RIBOSOME QUALITY CONTROL COMPLEX SUBUNIT NEMF"/>
    <property type="match status" value="1"/>
</dbReference>
<comment type="similarity">
    <text evidence="5">Belongs to the NEMF family.</text>
</comment>
<keyword evidence="5" id="KW-0175">Coiled coil</keyword>
<dbReference type="Gene3D" id="1.10.8.50">
    <property type="match status" value="1"/>
</dbReference>
<sequence>MPIDGFTIRGIVGELQKIIGSKINQIHQPQKEVITLKLYGRSGQNTLLLSAHPKYCRVNLTEKKLENPASPSSFCMFLRKFLVGGKITDIVQYHGDRIVDIHIKRRDEFDLTEEFLLTCEIMGKHSNVILVNKKTKRIMDALRRIQRELSASDQRELVPGTLFERPPAPDKLDPFSENLDKDKFNKLLSQYQNQIDKLFFDNFLGVSPFLSKQIINTTYPEGVEANELYNIWEKIINDIMSLSYQPVIVYDKTTTEMKDVYWDNRFYNTDNFKLVEYDTLNQAIDDFAHYKGQEELAKQLKSQLKKKLSGAAKKARKKLKKQTKEYETSEGGTKYKKYGELLSANYHLVNNAHTETVEVYDYYQDPPKLLGIKIDPSKTPGENIDHYFKKFKKCTNRIKKLGTEIKKTRQEISYLEGLLFQVDEAAKLEELKDIRQELMEQGYLKKQTKDREKAPRGSEGDFIKYTSSDGFTIMVGKNNKQNDRLTLKKASKNDTWFHTKEIAGTHVIVKGDNIPEATILEAAQVAAYHSKARNSENVPVDYTQIKNVRKPKGAKPGMVIYDNHKTLYVDPKLPQTDSN</sequence>
<dbReference type="Gene3D" id="2.30.310.10">
    <property type="entry name" value="ibrinogen binding protein from staphylococcus aureus domain"/>
    <property type="match status" value="1"/>
</dbReference>